<feature type="transmembrane region" description="Helical" evidence="1">
    <location>
        <begin position="82"/>
        <end position="100"/>
    </location>
</feature>
<feature type="domain" description="Glycosyl transferase family 1" evidence="2">
    <location>
        <begin position="239"/>
        <end position="381"/>
    </location>
</feature>
<evidence type="ECO:0000259" key="2">
    <source>
        <dbReference type="Pfam" id="PF00534"/>
    </source>
</evidence>
<dbReference type="InterPro" id="IPR050194">
    <property type="entry name" value="Glycosyltransferase_grp1"/>
</dbReference>
<accession>A0A517MMH6</accession>
<dbReference type="OrthoDB" id="73743at2"/>
<dbReference type="GO" id="GO:0016757">
    <property type="term" value="F:glycosyltransferase activity"/>
    <property type="evidence" value="ECO:0007669"/>
    <property type="project" value="UniProtKB-KW"/>
</dbReference>
<dbReference type="SUPFAM" id="SSF53756">
    <property type="entry name" value="UDP-Glycosyltransferase/glycogen phosphorylase"/>
    <property type="match status" value="1"/>
</dbReference>
<dbReference type="PANTHER" id="PTHR45947:SF15">
    <property type="entry name" value="TEICHURONIC ACID BIOSYNTHESIS GLYCOSYLTRANSFERASE TUAC-RELATED"/>
    <property type="match status" value="1"/>
</dbReference>
<evidence type="ECO:0000313" key="4">
    <source>
        <dbReference type="Proteomes" id="UP000320672"/>
    </source>
</evidence>
<dbReference type="CDD" id="cd03801">
    <property type="entry name" value="GT4_PimA-like"/>
    <property type="match status" value="1"/>
</dbReference>
<sequence length="415" mass="45822">MDSADTKLMKEAVTEGRKSVAYLTSEYGRAGDTFIRREVNELRRIGIRVDTYSIRRSKDQAISEDISQAQDSTTYILEQPSWVLFAAFLAAAVVMPLRVVSAFRTAMRTRSAGMRSLVWHLFYIVEASFLARSLQSKGITHIHNHIAENSATVAMLACEIGGLTYSMTVHGPHEFYVASQIAFPEKLARAKFVACISHFCKSQCMAWSSPADWDHFHLVRCALDDAYFASSTPVPRSHIRFLSVGRLCPEKGFVLMVRAVAELKKMGVSVSLTIVGDGPSRRDIEEEINRHQLSKSVQLVGWKSNDEVRSMLCKSAVFVLPSFAEGLPVVIMEAFASGCAVIATRIAGIPELVFDGKNGWIVEPGDVRSLTKAMQEASTTSSSELLAMGMAGRRKVQESHNITHEVAVLASLLRQ</sequence>
<keyword evidence="1" id="KW-0812">Transmembrane</keyword>
<keyword evidence="1" id="KW-1133">Transmembrane helix</keyword>
<evidence type="ECO:0000256" key="1">
    <source>
        <dbReference type="SAM" id="Phobius"/>
    </source>
</evidence>
<dbReference type="InterPro" id="IPR001296">
    <property type="entry name" value="Glyco_trans_1"/>
</dbReference>
<keyword evidence="3" id="KW-0808">Transferase</keyword>
<proteinExistence type="predicted"/>
<dbReference type="KEGG" id="rml:FF011L_48880"/>
<protein>
    <submittedName>
        <fullName evidence="3">Alpha-D-kanosaminyltransferase</fullName>
        <ecNumber evidence="3">2.4.1.301</ecNumber>
    </submittedName>
</protein>
<organism evidence="3 4">
    <name type="scientific">Roseimaritima multifibrata</name>
    <dbReference type="NCBI Taxonomy" id="1930274"/>
    <lineage>
        <taxon>Bacteria</taxon>
        <taxon>Pseudomonadati</taxon>
        <taxon>Planctomycetota</taxon>
        <taxon>Planctomycetia</taxon>
        <taxon>Pirellulales</taxon>
        <taxon>Pirellulaceae</taxon>
        <taxon>Roseimaritima</taxon>
    </lineage>
</organism>
<keyword evidence="3" id="KW-0328">Glycosyltransferase</keyword>
<dbReference type="Gene3D" id="3.40.50.2000">
    <property type="entry name" value="Glycogen Phosphorylase B"/>
    <property type="match status" value="2"/>
</dbReference>
<dbReference type="AlphaFoldDB" id="A0A517MMH6"/>
<gene>
    <name evidence="3" type="primary">kanE_1</name>
    <name evidence="3" type="ORF">FF011L_48880</name>
</gene>
<dbReference type="EMBL" id="CP036262">
    <property type="protein sequence ID" value="QDS96084.1"/>
    <property type="molecule type" value="Genomic_DNA"/>
</dbReference>
<dbReference type="EC" id="2.4.1.301" evidence="3"/>
<name>A0A517MMH6_9BACT</name>
<keyword evidence="1" id="KW-0472">Membrane</keyword>
<reference evidence="3 4" key="1">
    <citation type="submission" date="2019-02" db="EMBL/GenBank/DDBJ databases">
        <title>Deep-cultivation of Planctomycetes and their phenomic and genomic characterization uncovers novel biology.</title>
        <authorList>
            <person name="Wiegand S."/>
            <person name="Jogler M."/>
            <person name="Boedeker C."/>
            <person name="Pinto D."/>
            <person name="Vollmers J."/>
            <person name="Rivas-Marin E."/>
            <person name="Kohn T."/>
            <person name="Peeters S.H."/>
            <person name="Heuer A."/>
            <person name="Rast P."/>
            <person name="Oberbeckmann S."/>
            <person name="Bunk B."/>
            <person name="Jeske O."/>
            <person name="Meyerdierks A."/>
            <person name="Storesund J.E."/>
            <person name="Kallscheuer N."/>
            <person name="Luecker S."/>
            <person name="Lage O.M."/>
            <person name="Pohl T."/>
            <person name="Merkel B.J."/>
            <person name="Hornburger P."/>
            <person name="Mueller R.-W."/>
            <person name="Bruemmer F."/>
            <person name="Labrenz M."/>
            <person name="Spormann A.M."/>
            <person name="Op den Camp H."/>
            <person name="Overmann J."/>
            <person name="Amann R."/>
            <person name="Jetten M.S.M."/>
            <person name="Mascher T."/>
            <person name="Medema M.H."/>
            <person name="Devos D.P."/>
            <person name="Kaster A.-K."/>
            <person name="Ovreas L."/>
            <person name="Rohde M."/>
            <person name="Galperin M.Y."/>
            <person name="Jogler C."/>
        </authorList>
    </citation>
    <scope>NUCLEOTIDE SEQUENCE [LARGE SCALE GENOMIC DNA]</scope>
    <source>
        <strain evidence="3 4">FF011L</strain>
    </source>
</reference>
<dbReference type="PANTHER" id="PTHR45947">
    <property type="entry name" value="SULFOQUINOVOSYL TRANSFERASE SQD2"/>
    <property type="match status" value="1"/>
</dbReference>
<keyword evidence="4" id="KW-1185">Reference proteome</keyword>
<dbReference type="Proteomes" id="UP000320672">
    <property type="component" value="Chromosome"/>
</dbReference>
<dbReference type="Pfam" id="PF00534">
    <property type="entry name" value="Glycos_transf_1"/>
    <property type="match status" value="1"/>
</dbReference>
<evidence type="ECO:0000313" key="3">
    <source>
        <dbReference type="EMBL" id="QDS96084.1"/>
    </source>
</evidence>